<accession>A0A7M5V4W5</accession>
<keyword evidence="2" id="KW-1185">Reference proteome</keyword>
<protein>
    <submittedName>
        <fullName evidence="1">Uncharacterized protein</fullName>
    </submittedName>
</protein>
<evidence type="ECO:0000313" key="1">
    <source>
        <dbReference type="EnsemblMetazoa" id="CLYHEMP007567.1"/>
    </source>
</evidence>
<dbReference type="AlphaFoldDB" id="A0A7M5V4W5"/>
<dbReference type="EnsemblMetazoa" id="CLYHEMT007567.1">
    <property type="protein sequence ID" value="CLYHEMP007567.1"/>
    <property type="gene ID" value="CLYHEMG007567"/>
</dbReference>
<organism evidence="1 2">
    <name type="scientific">Clytia hemisphaerica</name>
    <dbReference type="NCBI Taxonomy" id="252671"/>
    <lineage>
        <taxon>Eukaryota</taxon>
        <taxon>Metazoa</taxon>
        <taxon>Cnidaria</taxon>
        <taxon>Hydrozoa</taxon>
        <taxon>Hydroidolina</taxon>
        <taxon>Leptothecata</taxon>
        <taxon>Obeliida</taxon>
        <taxon>Clytiidae</taxon>
        <taxon>Clytia</taxon>
    </lineage>
</organism>
<proteinExistence type="predicted"/>
<sequence length="109" mass="12317">MISLAITTHKNINMKLITLFLTATIIISFFEAKPVWKRQQQHPNKAVQQSSAVKLPRFQALTGSIGRLPCRNVIQTERICKGVICRNVSVIVQKKCHSTSYGIRRINGK</sequence>
<reference evidence="1" key="1">
    <citation type="submission" date="2021-01" db="UniProtKB">
        <authorList>
            <consortium name="EnsemblMetazoa"/>
        </authorList>
    </citation>
    <scope>IDENTIFICATION</scope>
</reference>
<evidence type="ECO:0000313" key="2">
    <source>
        <dbReference type="Proteomes" id="UP000594262"/>
    </source>
</evidence>
<name>A0A7M5V4W5_9CNID</name>
<dbReference type="Proteomes" id="UP000594262">
    <property type="component" value="Unplaced"/>
</dbReference>